<dbReference type="AlphaFoldDB" id="A0A8J4YH39"/>
<gene>
    <name evidence="1" type="ORF">GWK47_046925</name>
</gene>
<comment type="caution">
    <text evidence="1">The sequence shown here is derived from an EMBL/GenBank/DDBJ whole genome shotgun (WGS) entry which is preliminary data.</text>
</comment>
<dbReference type="EMBL" id="JACEEZ010011557">
    <property type="protein sequence ID" value="KAG0721205.1"/>
    <property type="molecule type" value="Genomic_DNA"/>
</dbReference>
<dbReference type="OrthoDB" id="6782145at2759"/>
<evidence type="ECO:0000313" key="1">
    <source>
        <dbReference type="EMBL" id="KAG0721205.1"/>
    </source>
</evidence>
<protein>
    <submittedName>
        <fullName evidence="1">Uncharacterized protein</fullName>
    </submittedName>
</protein>
<reference evidence="1" key="1">
    <citation type="submission" date="2020-07" db="EMBL/GenBank/DDBJ databases">
        <title>The High-quality genome of the commercially important snow crab, Chionoecetes opilio.</title>
        <authorList>
            <person name="Jeong J.-H."/>
            <person name="Ryu S."/>
        </authorList>
    </citation>
    <scope>NUCLEOTIDE SEQUENCE</scope>
    <source>
        <strain evidence="1">MADBK_172401_WGS</strain>
        <tissue evidence="1">Digestive gland</tissue>
    </source>
</reference>
<evidence type="ECO:0000313" key="2">
    <source>
        <dbReference type="Proteomes" id="UP000770661"/>
    </source>
</evidence>
<dbReference type="Proteomes" id="UP000770661">
    <property type="component" value="Unassembled WGS sequence"/>
</dbReference>
<sequence length="183" mass="20116">MRRTDPTTGINIIGMCRDTPIPQQIDKFWASQENKKNLQLLARYVVYHRAYSNVTVIASSIVSDDEVLPAKQLVAKKSPNLLSWIEKKCGSSMALVKSGRMLPLHQVISHLGAPLAKTVIKAHVLTGDDCMSGVGNKHAAMACDPLQYLTNFGETDSLVRARCSISREVLGTCLGRSQINYDC</sequence>
<name>A0A8J4YH39_CHIOP</name>
<organism evidence="1 2">
    <name type="scientific">Chionoecetes opilio</name>
    <name type="common">Atlantic snow crab</name>
    <name type="synonym">Cancer opilio</name>
    <dbReference type="NCBI Taxonomy" id="41210"/>
    <lineage>
        <taxon>Eukaryota</taxon>
        <taxon>Metazoa</taxon>
        <taxon>Ecdysozoa</taxon>
        <taxon>Arthropoda</taxon>
        <taxon>Crustacea</taxon>
        <taxon>Multicrustacea</taxon>
        <taxon>Malacostraca</taxon>
        <taxon>Eumalacostraca</taxon>
        <taxon>Eucarida</taxon>
        <taxon>Decapoda</taxon>
        <taxon>Pleocyemata</taxon>
        <taxon>Brachyura</taxon>
        <taxon>Eubrachyura</taxon>
        <taxon>Majoidea</taxon>
        <taxon>Majidae</taxon>
        <taxon>Chionoecetes</taxon>
    </lineage>
</organism>
<proteinExistence type="predicted"/>
<accession>A0A8J4YH39</accession>
<keyword evidence="2" id="KW-1185">Reference proteome</keyword>